<dbReference type="CDD" id="cd06261">
    <property type="entry name" value="TM_PBP2"/>
    <property type="match status" value="1"/>
</dbReference>
<proteinExistence type="inferred from homology"/>
<name>A0A1H0CC86_9ACTN</name>
<dbReference type="Gene3D" id="1.10.3720.10">
    <property type="entry name" value="MetI-like"/>
    <property type="match status" value="1"/>
</dbReference>
<evidence type="ECO:0000313" key="10">
    <source>
        <dbReference type="Proteomes" id="UP000199088"/>
    </source>
</evidence>
<dbReference type="SUPFAM" id="SSF161098">
    <property type="entry name" value="MetI-like"/>
    <property type="match status" value="1"/>
</dbReference>
<keyword evidence="3" id="KW-1003">Cell membrane</keyword>
<feature type="transmembrane region" description="Helical" evidence="7">
    <location>
        <begin position="101"/>
        <end position="122"/>
    </location>
</feature>
<keyword evidence="6 7" id="KW-0472">Membrane</keyword>
<keyword evidence="2 7" id="KW-0813">Transport</keyword>
<keyword evidence="4 7" id="KW-0812">Transmembrane</keyword>
<gene>
    <name evidence="9" type="ORF">SAMN05660199_00265</name>
</gene>
<feature type="transmembrane region" description="Helical" evidence="7">
    <location>
        <begin position="192"/>
        <end position="210"/>
    </location>
</feature>
<dbReference type="Proteomes" id="UP000199088">
    <property type="component" value="Unassembled WGS sequence"/>
</dbReference>
<evidence type="ECO:0000256" key="7">
    <source>
        <dbReference type="RuleBase" id="RU363032"/>
    </source>
</evidence>
<accession>A0A1H0CC86</accession>
<dbReference type="InterPro" id="IPR035906">
    <property type="entry name" value="MetI-like_sf"/>
</dbReference>
<evidence type="ECO:0000256" key="5">
    <source>
        <dbReference type="ARBA" id="ARBA00022989"/>
    </source>
</evidence>
<dbReference type="STRING" id="1052260.SAMN05660199_00265"/>
<dbReference type="RefSeq" id="WP_091238250.1">
    <property type="nucleotide sequence ID" value="NZ_FNIR01000001.1"/>
</dbReference>
<dbReference type="EMBL" id="FNIR01000001">
    <property type="protein sequence ID" value="SDN55524.1"/>
    <property type="molecule type" value="Genomic_DNA"/>
</dbReference>
<evidence type="ECO:0000259" key="8">
    <source>
        <dbReference type="PROSITE" id="PS50928"/>
    </source>
</evidence>
<protein>
    <submittedName>
        <fullName evidence="9">Peptide/nickel transport system permease protein</fullName>
    </submittedName>
</protein>
<dbReference type="PROSITE" id="PS50928">
    <property type="entry name" value="ABC_TM1"/>
    <property type="match status" value="1"/>
</dbReference>
<dbReference type="AlphaFoldDB" id="A0A1H0CC86"/>
<dbReference type="GO" id="GO:0005886">
    <property type="term" value="C:plasma membrane"/>
    <property type="evidence" value="ECO:0007669"/>
    <property type="project" value="UniProtKB-SubCell"/>
</dbReference>
<keyword evidence="10" id="KW-1185">Reference proteome</keyword>
<dbReference type="InterPro" id="IPR045621">
    <property type="entry name" value="BPD_transp_1_N"/>
</dbReference>
<sequence length="329" mass="36586">MFFFTIRRIVASVLVLLASSFLVFVLCAASFDPLAKYYSRNPQPPPEFFDQLRTQLGLDDNFFVRYWHWLSSALTGDFGQTIGGTAVTDQLWGRLWVTGRMIFFAVVIAVVLAILVGVVGAVRQYKPSDYAFTFLAYLLIALPTFWFAALLKEFVAGGINDAFGRQVLYTLGEESPGISSYGTPSEIFWDRLGHLVLPTICLALLSFAAWSRFQRSAMLDVLGSDYMRLARAKGLTYRRTVMKHGLRNALIPLTTVVALGIGTLFGGAIITEQVFVWHGMGEYLLKNGIGQNDINVVLGWLLISAVFVVLFNLVADVLYAVLDPRIRLA</sequence>
<dbReference type="Pfam" id="PF00528">
    <property type="entry name" value="BPD_transp_1"/>
    <property type="match status" value="1"/>
</dbReference>
<reference evidence="10" key="1">
    <citation type="submission" date="2016-10" db="EMBL/GenBank/DDBJ databases">
        <authorList>
            <person name="Varghese N."/>
            <person name="Submissions S."/>
        </authorList>
    </citation>
    <scope>NUCLEOTIDE SEQUENCE [LARGE SCALE GENOMIC DNA]</scope>
    <source>
        <strain evidence="10">DSM 45843</strain>
    </source>
</reference>
<dbReference type="GO" id="GO:0055085">
    <property type="term" value="P:transmembrane transport"/>
    <property type="evidence" value="ECO:0007669"/>
    <property type="project" value="InterPro"/>
</dbReference>
<dbReference type="PANTHER" id="PTHR43163:SF6">
    <property type="entry name" value="DIPEPTIDE TRANSPORT SYSTEM PERMEASE PROTEIN DPPB-RELATED"/>
    <property type="match status" value="1"/>
</dbReference>
<dbReference type="PANTHER" id="PTHR43163">
    <property type="entry name" value="DIPEPTIDE TRANSPORT SYSTEM PERMEASE PROTEIN DPPB-RELATED"/>
    <property type="match status" value="1"/>
</dbReference>
<evidence type="ECO:0000313" key="9">
    <source>
        <dbReference type="EMBL" id="SDN55524.1"/>
    </source>
</evidence>
<evidence type="ECO:0000256" key="3">
    <source>
        <dbReference type="ARBA" id="ARBA00022475"/>
    </source>
</evidence>
<feature type="transmembrane region" description="Helical" evidence="7">
    <location>
        <begin position="297"/>
        <end position="322"/>
    </location>
</feature>
<dbReference type="OrthoDB" id="147639at2"/>
<feature type="domain" description="ABC transmembrane type-1" evidence="8">
    <location>
        <begin position="95"/>
        <end position="319"/>
    </location>
</feature>
<feature type="transmembrane region" description="Helical" evidence="7">
    <location>
        <begin position="249"/>
        <end position="277"/>
    </location>
</feature>
<evidence type="ECO:0000256" key="6">
    <source>
        <dbReference type="ARBA" id="ARBA00023136"/>
    </source>
</evidence>
<feature type="transmembrane region" description="Helical" evidence="7">
    <location>
        <begin position="134"/>
        <end position="151"/>
    </location>
</feature>
<dbReference type="InterPro" id="IPR000515">
    <property type="entry name" value="MetI-like"/>
</dbReference>
<evidence type="ECO:0000256" key="1">
    <source>
        <dbReference type="ARBA" id="ARBA00004651"/>
    </source>
</evidence>
<evidence type="ECO:0000256" key="2">
    <source>
        <dbReference type="ARBA" id="ARBA00022448"/>
    </source>
</evidence>
<organism evidence="9 10">
    <name type="scientific">Klenkia soli</name>
    <dbReference type="NCBI Taxonomy" id="1052260"/>
    <lineage>
        <taxon>Bacteria</taxon>
        <taxon>Bacillati</taxon>
        <taxon>Actinomycetota</taxon>
        <taxon>Actinomycetes</taxon>
        <taxon>Geodermatophilales</taxon>
        <taxon>Geodermatophilaceae</taxon>
        <taxon>Klenkia</taxon>
    </lineage>
</organism>
<comment type="subcellular location">
    <subcellularLocation>
        <location evidence="1 7">Cell membrane</location>
        <topology evidence="1 7">Multi-pass membrane protein</topology>
    </subcellularLocation>
</comment>
<keyword evidence="5 7" id="KW-1133">Transmembrane helix</keyword>
<evidence type="ECO:0000256" key="4">
    <source>
        <dbReference type="ARBA" id="ARBA00022692"/>
    </source>
</evidence>
<comment type="similarity">
    <text evidence="7">Belongs to the binding-protein-dependent transport system permease family.</text>
</comment>
<dbReference type="Pfam" id="PF19300">
    <property type="entry name" value="BPD_transp_1_N"/>
    <property type="match status" value="1"/>
</dbReference>